<dbReference type="InterPro" id="IPR028082">
    <property type="entry name" value="Peripla_BP_I"/>
</dbReference>
<dbReference type="OrthoDB" id="9769871at2"/>
<keyword evidence="6" id="KW-0449">Lipoprotein</keyword>
<gene>
    <name evidence="9" type="ORF">SAMN02745163_03557</name>
</gene>
<protein>
    <submittedName>
        <fullName evidence="9">Nucleoside-binding protein</fullName>
    </submittedName>
</protein>
<dbReference type="InterPro" id="IPR003760">
    <property type="entry name" value="PnrA-like"/>
</dbReference>
<evidence type="ECO:0000256" key="5">
    <source>
        <dbReference type="ARBA" id="ARBA00023136"/>
    </source>
</evidence>
<comment type="similarity">
    <text evidence="2">Belongs to the BMP lipoprotein family.</text>
</comment>
<organism evidence="9 10">
    <name type="scientific">Clostridium cavendishii DSM 21758</name>
    <dbReference type="NCBI Taxonomy" id="1121302"/>
    <lineage>
        <taxon>Bacteria</taxon>
        <taxon>Bacillati</taxon>
        <taxon>Bacillota</taxon>
        <taxon>Clostridia</taxon>
        <taxon>Eubacteriales</taxon>
        <taxon>Clostridiaceae</taxon>
        <taxon>Clostridium</taxon>
    </lineage>
</organism>
<keyword evidence="10" id="KW-1185">Reference proteome</keyword>
<evidence type="ECO:0000256" key="6">
    <source>
        <dbReference type="ARBA" id="ARBA00023288"/>
    </source>
</evidence>
<keyword evidence="5 7" id="KW-0472">Membrane</keyword>
<keyword evidence="7" id="KW-0812">Transmembrane</keyword>
<reference evidence="9 10" key="1">
    <citation type="submission" date="2016-11" db="EMBL/GenBank/DDBJ databases">
        <authorList>
            <person name="Jaros S."/>
            <person name="Januszkiewicz K."/>
            <person name="Wedrychowicz H."/>
        </authorList>
    </citation>
    <scope>NUCLEOTIDE SEQUENCE [LARGE SCALE GENOMIC DNA]</scope>
    <source>
        <strain evidence="9 10">DSM 21758</strain>
    </source>
</reference>
<proteinExistence type="inferred from homology"/>
<keyword evidence="4" id="KW-0732">Signal</keyword>
<dbReference type="GO" id="GO:0005886">
    <property type="term" value="C:plasma membrane"/>
    <property type="evidence" value="ECO:0007669"/>
    <property type="project" value="UniProtKB-SubCell"/>
</dbReference>
<comment type="subcellular location">
    <subcellularLocation>
        <location evidence="1">Cell membrane</location>
        <topology evidence="1">Lipid-anchor</topology>
    </subcellularLocation>
</comment>
<dbReference type="InterPro" id="IPR050957">
    <property type="entry name" value="BMP_lipoprotein"/>
</dbReference>
<dbReference type="PANTHER" id="PTHR34296">
    <property type="entry name" value="TRANSCRIPTIONAL ACTIVATOR PROTEIN MED"/>
    <property type="match status" value="1"/>
</dbReference>
<dbReference type="SUPFAM" id="SSF53822">
    <property type="entry name" value="Periplasmic binding protein-like I"/>
    <property type="match status" value="1"/>
</dbReference>
<evidence type="ECO:0000256" key="2">
    <source>
        <dbReference type="ARBA" id="ARBA00008610"/>
    </source>
</evidence>
<evidence type="ECO:0000313" key="10">
    <source>
        <dbReference type="Proteomes" id="UP000184310"/>
    </source>
</evidence>
<dbReference type="Proteomes" id="UP000184310">
    <property type="component" value="Unassembled WGS sequence"/>
</dbReference>
<dbReference type="EMBL" id="FQZB01000015">
    <property type="protein sequence ID" value="SHK28152.1"/>
    <property type="molecule type" value="Genomic_DNA"/>
</dbReference>
<accession>A0A1M6R6R0</accession>
<evidence type="ECO:0000256" key="3">
    <source>
        <dbReference type="ARBA" id="ARBA00022475"/>
    </source>
</evidence>
<evidence type="ECO:0000259" key="8">
    <source>
        <dbReference type="Pfam" id="PF02608"/>
    </source>
</evidence>
<dbReference type="Gene3D" id="3.40.50.2300">
    <property type="match status" value="2"/>
</dbReference>
<evidence type="ECO:0000256" key="4">
    <source>
        <dbReference type="ARBA" id="ARBA00022729"/>
    </source>
</evidence>
<sequence>MRKRILIVTMVLIIVFTFINYGENTNAKVIELQDIRVGMVTDSGTLYDNSFNQSTWEGIQKAAKEFNLDSTYFKPIEPTESSFIQQINNLIDSGYNLIVTPGVRFESTIFKAQNQYKNVKFIIVNTVPTDKGKVYVADNTVAILLSEHEAGFLVGVATAIQLKDGKVGFIGGLEVPTVQRFNWGFQQGIKYANKNFGTKIEISPEDVVYTGSFTNSTETQKLAAEMYNRGVRAIFVKASESAIGAINEAKKRAFSGKEAWIIGVERDQYDEGIYMPRKSVILTSAIRKLGDATYEVIKDSVEGKFPGGKTLIYDTKNNGVGIPEKNPNLSEETIKKVNEVYEKIKSGEIKISPEKDGLIK</sequence>
<keyword evidence="7" id="KW-1133">Transmembrane helix</keyword>
<dbReference type="AlphaFoldDB" id="A0A1M6R6R0"/>
<dbReference type="STRING" id="1121302.SAMN02745163_03557"/>
<dbReference type="CDD" id="cd06354">
    <property type="entry name" value="PBP1_PrnA-like"/>
    <property type="match status" value="1"/>
</dbReference>
<evidence type="ECO:0000256" key="1">
    <source>
        <dbReference type="ARBA" id="ARBA00004193"/>
    </source>
</evidence>
<name>A0A1M6R6R0_9CLOT</name>
<dbReference type="Pfam" id="PF02608">
    <property type="entry name" value="Bmp"/>
    <property type="match status" value="1"/>
</dbReference>
<evidence type="ECO:0000313" key="9">
    <source>
        <dbReference type="EMBL" id="SHK28152.1"/>
    </source>
</evidence>
<evidence type="ECO:0000256" key="7">
    <source>
        <dbReference type="SAM" id="Phobius"/>
    </source>
</evidence>
<keyword evidence="3" id="KW-1003">Cell membrane</keyword>
<dbReference type="RefSeq" id="WP_072991065.1">
    <property type="nucleotide sequence ID" value="NZ_FQZB01000015.1"/>
</dbReference>
<feature type="transmembrane region" description="Helical" evidence="7">
    <location>
        <begin position="5"/>
        <end position="22"/>
    </location>
</feature>
<feature type="domain" description="ABC transporter substrate-binding protein PnrA-like" evidence="8">
    <location>
        <begin position="36"/>
        <end position="352"/>
    </location>
</feature>
<dbReference type="PANTHER" id="PTHR34296:SF2">
    <property type="entry name" value="ABC TRANSPORTER GUANOSINE-BINDING PROTEIN NUPN"/>
    <property type="match status" value="1"/>
</dbReference>